<dbReference type="Proteomes" id="UP001230649">
    <property type="component" value="Unassembled WGS sequence"/>
</dbReference>
<reference evidence="1" key="1">
    <citation type="submission" date="2023-04" db="EMBL/GenBank/DDBJ databases">
        <title>Draft Genome sequencing of Naganishia species isolated from polar environments using Oxford Nanopore Technology.</title>
        <authorList>
            <person name="Leo P."/>
            <person name="Venkateswaran K."/>
        </authorList>
    </citation>
    <scope>NUCLEOTIDE SEQUENCE</scope>
    <source>
        <strain evidence="1">MNA-CCFEE 5262</strain>
    </source>
</reference>
<proteinExistence type="predicted"/>
<dbReference type="EMBL" id="JASBWS010000140">
    <property type="protein sequence ID" value="KAJ9094298.1"/>
    <property type="molecule type" value="Genomic_DNA"/>
</dbReference>
<evidence type="ECO:0000313" key="2">
    <source>
        <dbReference type="Proteomes" id="UP001230649"/>
    </source>
</evidence>
<keyword evidence="2" id="KW-1185">Reference proteome</keyword>
<evidence type="ECO:0000313" key="1">
    <source>
        <dbReference type="EMBL" id="KAJ9094298.1"/>
    </source>
</evidence>
<sequence length="74" mass="8617">MPSSPKAGSGGFDPRLNKVYRERLEPHFERFWEQVEAILKGDSPEKEKEVEDSEDELVRGFEYSPDNVIETEEM</sequence>
<protein>
    <submittedName>
        <fullName evidence="1">Uncharacterized protein</fullName>
    </submittedName>
</protein>
<comment type="caution">
    <text evidence="1">The sequence shown here is derived from an EMBL/GenBank/DDBJ whole genome shotgun (WGS) entry which is preliminary data.</text>
</comment>
<name>A0ACC2V4K4_9TREE</name>
<gene>
    <name evidence="1" type="ORF">QFC20_006926</name>
</gene>
<accession>A0ACC2V4K4</accession>
<organism evidence="1 2">
    <name type="scientific">Naganishia adeliensis</name>
    <dbReference type="NCBI Taxonomy" id="92952"/>
    <lineage>
        <taxon>Eukaryota</taxon>
        <taxon>Fungi</taxon>
        <taxon>Dikarya</taxon>
        <taxon>Basidiomycota</taxon>
        <taxon>Agaricomycotina</taxon>
        <taxon>Tremellomycetes</taxon>
        <taxon>Filobasidiales</taxon>
        <taxon>Filobasidiaceae</taxon>
        <taxon>Naganishia</taxon>
    </lineage>
</organism>